<dbReference type="SUPFAM" id="SSF46946">
    <property type="entry name" value="S13-like H2TH domain"/>
    <property type="match status" value="1"/>
</dbReference>
<evidence type="ECO:0000256" key="2">
    <source>
        <dbReference type="ARBA" id="ARBA00022730"/>
    </source>
</evidence>
<dbReference type="GO" id="GO:1990112">
    <property type="term" value="C:RQC complex"/>
    <property type="evidence" value="ECO:0007669"/>
    <property type="project" value="TreeGrafter"/>
</dbReference>
<comment type="function">
    <text evidence="5">Key component of the ribosome quality control system (RQC), a ribosome-associated complex that mediates the extraction of incompletely synthesized nascent chains from stalled ribosomes and their subsequent degradation. RqcH recruits Ala-charged tRNA, and with RqcP directs the elongation of stalled nascent chains on 50S ribosomal subunits, leading to non-templated C-terminal alanine extensions (Ala tail). The Ala tail promotes nascent chain degradation. May add between 1 and at least 8 Ala residues. Binds to stalled 50S ribosomal subunits.</text>
</comment>
<evidence type="ECO:0000313" key="7">
    <source>
        <dbReference type="EMBL" id="SJZ68197.1"/>
    </source>
</evidence>
<dbReference type="FunFam" id="2.30.310.10:FF:000004">
    <property type="entry name" value="Fibronectin-binding protein A"/>
    <property type="match status" value="1"/>
</dbReference>
<keyword evidence="8" id="KW-1185">Reference proteome</keyword>
<dbReference type="Gene3D" id="2.30.310.10">
    <property type="entry name" value="ibrinogen binding protein from staphylococcus aureus domain"/>
    <property type="match status" value="1"/>
</dbReference>
<evidence type="ECO:0000256" key="3">
    <source>
        <dbReference type="ARBA" id="ARBA00022884"/>
    </source>
</evidence>
<dbReference type="RefSeq" id="WP_078787125.1">
    <property type="nucleotide sequence ID" value="NZ_FMTO01000006.1"/>
</dbReference>
<dbReference type="GO" id="GO:0043023">
    <property type="term" value="F:ribosomal large subunit binding"/>
    <property type="evidence" value="ECO:0007669"/>
    <property type="project" value="UniProtKB-UniRule"/>
</dbReference>
<dbReference type="InterPro" id="IPR051608">
    <property type="entry name" value="RQC_Subunit_NEMF"/>
</dbReference>
<protein>
    <recommendedName>
        <fullName evidence="5">Rqc2 homolog RqcH</fullName>
        <shortName evidence="5">RqcH</shortName>
    </recommendedName>
</protein>
<keyword evidence="3 5" id="KW-0694">RNA-binding</keyword>
<dbReference type="AlphaFoldDB" id="A0A1T4MMY1"/>
<dbReference type="Pfam" id="PF05670">
    <property type="entry name" value="NFACT-R_1"/>
    <property type="match status" value="1"/>
</dbReference>
<proteinExistence type="inferred from homology"/>
<evidence type="ECO:0000256" key="1">
    <source>
        <dbReference type="ARBA" id="ARBA00022555"/>
    </source>
</evidence>
<keyword evidence="1 5" id="KW-0820">tRNA-binding</keyword>
<dbReference type="EMBL" id="FUXA01000007">
    <property type="protein sequence ID" value="SJZ68197.1"/>
    <property type="molecule type" value="Genomic_DNA"/>
</dbReference>
<accession>A0A1T4MMY1</accession>
<sequence length="590" mass="67243">MAFDGIMISSIVHELKGKIVDGRMSKIQQTDDNELFLTIKGRENVKLIITADASLPLIYLTEESKNAPLTAPNFCMLLRKYIGNGRIVDIVQPGFERIVEIIIEHRNEMGDIEKKRLIAEFMGRHSNIILVDSDNRILDSIKRIPSDVSSVREVLPGREYTYPPAGDKKNPLEISESEFYENVFSKNVNISKAIYTSVNGFSPVVAEEICYEANVEPRKDSSSLSDDEKNNVFNAFKNVRDNISNDSFVNEIYLSNGMPKEFSAVRLSMYSDYEVRGYESPSKLTFDYYNEKAAKNRISTRSADLRHLVANAVERVSKKYDLQLQQLKDTDDRDKYKVYGELINTYGYNLQKGDKILKCLNYYEDKEIEIPLDENLTPSENSVKYFSKYNKKKRTFEALTILTDETKGELMYLQSVQASLMMAESEDELIDIRTELVESGYAKGDNRMKKLSGGKKNKGGQKGIIQKSKPLHFISSDGYDMYVGRNNIQNDELTFKIASGNDMWFHSKNMPGSHVIVKKKSEAEIPDRTYEEAGRLAAYYSSGKDAPKVEIDYTERKNLKKPPKANLGYVIYHTNYSMMAEPSIDGLTQV</sequence>
<name>A0A1T4MMY1_9FIRM</name>
<dbReference type="PANTHER" id="PTHR15239">
    <property type="entry name" value="NUCLEAR EXPORT MEDIATOR FACTOR NEMF"/>
    <property type="match status" value="1"/>
</dbReference>
<reference evidence="7 8" key="1">
    <citation type="submission" date="2017-02" db="EMBL/GenBank/DDBJ databases">
        <authorList>
            <person name="Peterson S.W."/>
        </authorList>
    </citation>
    <scope>NUCLEOTIDE SEQUENCE [LARGE SCALE GENOMIC DNA]</scope>
    <source>
        <strain evidence="7 8">ATCC 17233</strain>
    </source>
</reference>
<keyword evidence="4 5" id="KW-0648">Protein biosynthesis</keyword>
<evidence type="ECO:0000256" key="4">
    <source>
        <dbReference type="ARBA" id="ARBA00022917"/>
    </source>
</evidence>
<feature type="domain" description="NFACT RNA-binding" evidence="6">
    <location>
        <begin position="469"/>
        <end position="564"/>
    </location>
</feature>
<organism evidence="7 8">
    <name type="scientific">Eubacterium ruminantium</name>
    <dbReference type="NCBI Taxonomy" id="42322"/>
    <lineage>
        <taxon>Bacteria</taxon>
        <taxon>Bacillati</taxon>
        <taxon>Bacillota</taxon>
        <taxon>Clostridia</taxon>
        <taxon>Eubacteriales</taxon>
        <taxon>Eubacteriaceae</taxon>
        <taxon>Eubacterium</taxon>
    </lineage>
</organism>
<dbReference type="InterPro" id="IPR008532">
    <property type="entry name" value="NFACT_RNA-bd"/>
</dbReference>
<evidence type="ECO:0000259" key="6">
    <source>
        <dbReference type="Pfam" id="PF05670"/>
    </source>
</evidence>
<keyword evidence="2 5" id="KW-0699">rRNA-binding</keyword>
<dbReference type="Gene3D" id="1.10.8.50">
    <property type="match status" value="1"/>
</dbReference>
<dbReference type="InterPro" id="IPR010979">
    <property type="entry name" value="Ribosomal_uS13-like_H2TH"/>
</dbReference>
<dbReference type="OrthoDB" id="9766163at2"/>
<dbReference type="GO" id="GO:0019843">
    <property type="term" value="F:rRNA binding"/>
    <property type="evidence" value="ECO:0007669"/>
    <property type="project" value="UniProtKB-UniRule"/>
</dbReference>
<evidence type="ECO:0000256" key="5">
    <source>
        <dbReference type="HAMAP-Rule" id="MF_00844"/>
    </source>
</evidence>
<dbReference type="InterPro" id="IPR043682">
    <property type="entry name" value="RqcH_bacterial"/>
</dbReference>
<dbReference type="GO" id="GO:0072344">
    <property type="term" value="P:rescue of stalled ribosome"/>
    <property type="evidence" value="ECO:0007669"/>
    <property type="project" value="UniProtKB-UniRule"/>
</dbReference>
<dbReference type="Pfam" id="PF05833">
    <property type="entry name" value="NFACT_N"/>
    <property type="match status" value="1"/>
</dbReference>
<dbReference type="HAMAP" id="MF_00844_B">
    <property type="entry name" value="RqcH_B"/>
    <property type="match status" value="1"/>
</dbReference>
<comment type="subunit">
    <text evidence="5">Associates with stalled 50S ribosomal subunits. Binds to RqcP.</text>
</comment>
<dbReference type="PANTHER" id="PTHR15239:SF6">
    <property type="entry name" value="RIBOSOME QUALITY CONTROL COMPLEX SUBUNIT NEMF"/>
    <property type="match status" value="1"/>
</dbReference>
<evidence type="ECO:0000313" key="8">
    <source>
        <dbReference type="Proteomes" id="UP000189857"/>
    </source>
</evidence>
<dbReference type="GO" id="GO:0000049">
    <property type="term" value="F:tRNA binding"/>
    <property type="evidence" value="ECO:0007669"/>
    <property type="project" value="UniProtKB-UniRule"/>
</dbReference>
<comment type="similarity">
    <text evidence="5">Belongs to the NEMF family.</text>
</comment>
<gene>
    <name evidence="5" type="primary">rqcH</name>
    <name evidence="7" type="ORF">SAMN02745110_01285</name>
</gene>
<dbReference type="Proteomes" id="UP000189857">
    <property type="component" value="Unassembled WGS sequence"/>
</dbReference>